<dbReference type="GO" id="GO:0004148">
    <property type="term" value="F:dihydrolipoyl dehydrogenase (NADH) activity"/>
    <property type="evidence" value="ECO:0007669"/>
    <property type="project" value="TreeGrafter"/>
</dbReference>
<keyword evidence="2" id="KW-0274">FAD</keyword>
<dbReference type="SUPFAM" id="SSF55424">
    <property type="entry name" value="FAD/NAD-linked reductases, dimerisation (C-terminal) domain"/>
    <property type="match status" value="1"/>
</dbReference>
<reference evidence="6" key="1">
    <citation type="submission" date="2019-04" db="EMBL/GenBank/DDBJ databases">
        <title>Evolution of Biomass-Degrading Anaerobic Consortia Revealed by Metagenomics.</title>
        <authorList>
            <person name="Peng X."/>
        </authorList>
    </citation>
    <scope>NUCLEOTIDE SEQUENCE</scope>
    <source>
        <strain evidence="6">SIG14</strain>
    </source>
</reference>
<accession>A0A8T3VMI8</accession>
<evidence type="ECO:0000256" key="1">
    <source>
        <dbReference type="ARBA" id="ARBA00022630"/>
    </source>
</evidence>
<dbReference type="PANTHER" id="PTHR22912">
    <property type="entry name" value="DISULFIDE OXIDOREDUCTASE"/>
    <property type="match status" value="1"/>
</dbReference>
<feature type="domain" description="Pyridine nucleotide-disulphide oxidoreductase dimerisation" evidence="4">
    <location>
        <begin position="371"/>
        <end position="471"/>
    </location>
</feature>
<organism evidence="6 7">
    <name type="scientific">Methanobrevibacter olleyae</name>
    <dbReference type="NCBI Taxonomy" id="294671"/>
    <lineage>
        <taxon>Archaea</taxon>
        <taxon>Methanobacteriati</taxon>
        <taxon>Methanobacteriota</taxon>
        <taxon>Methanomada group</taxon>
        <taxon>Methanobacteria</taxon>
        <taxon>Methanobacteriales</taxon>
        <taxon>Methanobacteriaceae</taxon>
        <taxon>Methanobrevibacter</taxon>
    </lineage>
</organism>
<keyword evidence="3" id="KW-0520">NAD</keyword>
<evidence type="ECO:0000256" key="2">
    <source>
        <dbReference type="ARBA" id="ARBA00022827"/>
    </source>
</evidence>
<dbReference type="SUPFAM" id="SSF51905">
    <property type="entry name" value="FAD/NAD(P)-binding domain"/>
    <property type="match status" value="1"/>
</dbReference>
<evidence type="ECO:0000313" key="7">
    <source>
        <dbReference type="Proteomes" id="UP000732619"/>
    </source>
</evidence>
<comment type="caution">
    <text evidence="6">The sequence shown here is derived from an EMBL/GenBank/DDBJ whole genome shotgun (WGS) entry which is preliminary data.</text>
</comment>
<evidence type="ECO:0000313" key="6">
    <source>
        <dbReference type="EMBL" id="MBE6512734.1"/>
    </source>
</evidence>
<evidence type="ECO:0000259" key="5">
    <source>
        <dbReference type="Pfam" id="PF07992"/>
    </source>
</evidence>
<dbReference type="InterPro" id="IPR004099">
    <property type="entry name" value="Pyr_nucl-diS_OxRdtase_dimer"/>
</dbReference>
<dbReference type="Pfam" id="PF07992">
    <property type="entry name" value="Pyr_redox_2"/>
    <property type="match status" value="1"/>
</dbReference>
<protein>
    <submittedName>
        <fullName evidence="6">NAD(P)/FAD-dependent oxidoreductase</fullName>
    </submittedName>
</protein>
<dbReference type="InterPro" id="IPR023753">
    <property type="entry name" value="FAD/NAD-binding_dom"/>
</dbReference>
<dbReference type="Gene3D" id="3.30.390.30">
    <property type="match status" value="1"/>
</dbReference>
<dbReference type="EMBL" id="SUTG01000028">
    <property type="protein sequence ID" value="MBE6512734.1"/>
    <property type="molecule type" value="Genomic_DNA"/>
</dbReference>
<name>A0A8T3VMI8_METOL</name>
<dbReference type="InterPro" id="IPR036188">
    <property type="entry name" value="FAD/NAD-bd_sf"/>
</dbReference>
<proteinExistence type="predicted"/>
<dbReference type="Pfam" id="PF02852">
    <property type="entry name" value="Pyr_redox_dim"/>
    <property type="match status" value="1"/>
</dbReference>
<keyword evidence="1" id="KW-0285">Flavoprotein</keyword>
<evidence type="ECO:0000256" key="3">
    <source>
        <dbReference type="ARBA" id="ARBA00023027"/>
    </source>
</evidence>
<dbReference type="GO" id="GO:0050660">
    <property type="term" value="F:flavin adenine dinucleotide binding"/>
    <property type="evidence" value="ECO:0007669"/>
    <property type="project" value="TreeGrafter"/>
</dbReference>
<dbReference type="InterPro" id="IPR050151">
    <property type="entry name" value="Class-I_Pyr_Nuc-Dis_Oxidored"/>
</dbReference>
<dbReference type="PANTHER" id="PTHR22912:SF217">
    <property type="entry name" value="DIHYDROLIPOYL DEHYDROGENASE"/>
    <property type="match status" value="1"/>
</dbReference>
<dbReference type="GO" id="GO:0006103">
    <property type="term" value="P:2-oxoglutarate metabolic process"/>
    <property type="evidence" value="ECO:0007669"/>
    <property type="project" value="TreeGrafter"/>
</dbReference>
<dbReference type="PRINTS" id="PR00411">
    <property type="entry name" value="PNDRDTASEI"/>
</dbReference>
<dbReference type="Gene3D" id="3.50.50.60">
    <property type="entry name" value="FAD/NAD(P)-binding domain"/>
    <property type="match status" value="4"/>
</dbReference>
<dbReference type="InterPro" id="IPR016156">
    <property type="entry name" value="FAD/NAD-linked_Rdtase_dimer_sf"/>
</dbReference>
<feature type="domain" description="FAD/NAD(P)-binding" evidence="5">
    <location>
        <begin position="3"/>
        <end position="350"/>
    </location>
</feature>
<dbReference type="AlphaFoldDB" id="A0A8T3VMI8"/>
<dbReference type="PRINTS" id="PR00368">
    <property type="entry name" value="FADPNR"/>
</dbReference>
<gene>
    <name evidence="6" type="ORF">E7Z75_06300</name>
</gene>
<dbReference type="Proteomes" id="UP000732619">
    <property type="component" value="Unassembled WGS sequence"/>
</dbReference>
<sequence length="485" mass="53769">MDYDVIYIGSGNAAWQGGRFLRKAGLKILIVEESLYGGTCANRGCNSKAILDAPYEIKALADNFEGCGKSSDFDVDWTALMELKRKRIANMAPFLDGKFKEYDLDVAHGKGIIIDEHTVQVGEDKFTTDKIVICTGLKPVIPAIPGKEYLHDSTDFLDIDELPKHAIIIGAGFVGMEFASILAEAGLEADVIIRGDMALKYFHQPYVQNVIEILKEKNIRFHFNETVTEIIKDDSVEIDNPEERILNLENALNTDDKLRDPDAKIDNNAYENAFTVNCESGLSLTGDYVIAAMGREANVEDIGLENVGLTYTKRGIKVNEYLQTDVPNIYACGDVADSGIAKLVTVAIHQSKYLGKALLEENPEKIVYPVVPAVAYTIPRIATVGVPAFVAEEMDGYEVHRIQYGKSYSLELKNDRTAEAKVIVDKDLQIVGAEIYAADAENVANMFTFIINQKISLEDLDNMIYAFPSSSSVCLYKLHNIHYTF</sequence>
<evidence type="ECO:0000259" key="4">
    <source>
        <dbReference type="Pfam" id="PF02852"/>
    </source>
</evidence>